<evidence type="ECO:0000256" key="7">
    <source>
        <dbReference type="RuleBase" id="RU364069"/>
    </source>
</evidence>
<keyword evidence="7" id="KW-0413">Isomerase</keyword>
<dbReference type="InterPro" id="IPR014710">
    <property type="entry name" value="RmlC-like_jellyroll"/>
</dbReference>
<dbReference type="GO" id="GO:0019305">
    <property type="term" value="P:dTDP-rhamnose biosynthetic process"/>
    <property type="evidence" value="ECO:0007669"/>
    <property type="project" value="UniProtKB-UniRule"/>
</dbReference>
<dbReference type="Pfam" id="PF00908">
    <property type="entry name" value="dTDP_sugar_isom"/>
    <property type="match status" value="1"/>
</dbReference>
<dbReference type="Gene3D" id="2.60.120.10">
    <property type="entry name" value="Jelly Rolls"/>
    <property type="match status" value="1"/>
</dbReference>
<dbReference type="InterPro" id="IPR011051">
    <property type="entry name" value="RmlC_Cupin_sf"/>
</dbReference>
<dbReference type="RefSeq" id="WP_092429601.1">
    <property type="nucleotide sequence ID" value="NZ_FOXM01000004.1"/>
</dbReference>
<organism evidence="8 9">
    <name type="scientific">Geopseudomonas sagittaria</name>
    <dbReference type="NCBI Taxonomy" id="1135990"/>
    <lineage>
        <taxon>Bacteria</taxon>
        <taxon>Pseudomonadati</taxon>
        <taxon>Pseudomonadota</taxon>
        <taxon>Gammaproteobacteria</taxon>
        <taxon>Pseudomonadales</taxon>
        <taxon>Pseudomonadaceae</taxon>
        <taxon>Geopseudomonas</taxon>
    </lineage>
</organism>
<dbReference type="PANTHER" id="PTHR21047:SF2">
    <property type="entry name" value="THYMIDINE DIPHOSPHO-4-KETO-RHAMNOSE 3,5-EPIMERASE"/>
    <property type="match status" value="1"/>
</dbReference>
<evidence type="ECO:0000256" key="1">
    <source>
        <dbReference type="ARBA" id="ARBA00001298"/>
    </source>
</evidence>
<reference evidence="9" key="1">
    <citation type="submission" date="2016-10" db="EMBL/GenBank/DDBJ databases">
        <authorList>
            <person name="Varghese N."/>
            <person name="Submissions S."/>
        </authorList>
    </citation>
    <scope>NUCLEOTIDE SEQUENCE [LARGE SCALE GENOMIC DNA]</scope>
    <source>
        <strain evidence="9">JCM 18195</strain>
    </source>
</reference>
<keyword evidence="9" id="KW-1185">Reference proteome</keyword>
<dbReference type="SUPFAM" id="SSF51182">
    <property type="entry name" value="RmlC-like cupins"/>
    <property type="match status" value="1"/>
</dbReference>
<accession>A0A1I5S3K3</accession>
<protein>
    <recommendedName>
        <fullName evidence="4 7">dTDP-4-dehydrorhamnose 3,5-epimerase</fullName>
        <ecNumber evidence="3 7">5.1.3.13</ecNumber>
    </recommendedName>
    <alternativeName>
        <fullName evidence="7">Thymidine diphospho-4-keto-rhamnose 3,5-epimerase</fullName>
    </alternativeName>
</protein>
<evidence type="ECO:0000256" key="4">
    <source>
        <dbReference type="ARBA" id="ARBA00019595"/>
    </source>
</evidence>
<comment type="similarity">
    <text evidence="7">Belongs to the dTDP-4-dehydrorhamnose 3,5-epimerase family.</text>
</comment>
<proteinExistence type="inferred from homology"/>
<feature type="active site" description="Proton donor" evidence="5">
    <location>
        <position position="132"/>
    </location>
</feature>
<evidence type="ECO:0000256" key="2">
    <source>
        <dbReference type="ARBA" id="ARBA00001997"/>
    </source>
</evidence>
<dbReference type="Proteomes" id="UP000243084">
    <property type="component" value="Unassembled WGS sequence"/>
</dbReference>
<dbReference type="PANTHER" id="PTHR21047">
    <property type="entry name" value="DTDP-6-DEOXY-D-GLUCOSE-3,5 EPIMERASE"/>
    <property type="match status" value="1"/>
</dbReference>
<evidence type="ECO:0000313" key="9">
    <source>
        <dbReference type="Proteomes" id="UP000243084"/>
    </source>
</evidence>
<comment type="function">
    <text evidence="2 7">Catalyzes the epimerization of the C3' and C5'positions of dTDP-6-deoxy-D-xylo-4-hexulose, forming dTDP-6-deoxy-L-lyxo-4-hexulose.</text>
</comment>
<dbReference type="GO" id="GO:0000271">
    <property type="term" value="P:polysaccharide biosynthetic process"/>
    <property type="evidence" value="ECO:0007669"/>
    <property type="project" value="TreeGrafter"/>
</dbReference>
<dbReference type="NCBIfam" id="TIGR01221">
    <property type="entry name" value="rmlC"/>
    <property type="match status" value="1"/>
</dbReference>
<dbReference type="CDD" id="cd00438">
    <property type="entry name" value="cupin_RmlC"/>
    <property type="match status" value="1"/>
</dbReference>
<dbReference type="GO" id="GO:0008830">
    <property type="term" value="F:dTDP-4-dehydrorhamnose 3,5-epimerase activity"/>
    <property type="evidence" value="ECO:0007669"/>
    <property type="project" value="UniProtKB-UniRule"/>
</dbReference>
<gene>
    <name evidence="8" type="ORF">SAMN05216229_104173</name>
</gene>
<comment type="pathway">
    <text evidence="7">Carbohydrate biosynthesis; dTDP-L-rhamnose biosynthesis.</text>
</comment>
<comment type="catalytic activity">
    <reaction evidence="1 7">
        <text>dTDP-4-dehydro-6-deoxy-alpha-D-glucose = dTDP-4-dehydro-beta-L-rhamnose</text>
        <dbReference type="Rhea" id="RHEA:16969"/>
        <dbReference type="ChEBI" id="CHEBI:57649"/>
        <dbReference type="ChEBI" id="CHEBI:62830"/>
        <dbReference type="EC" id="5.1.3.13"/>
    </reaction>
</comment>
<dbReference type="EC" id="5.1.3.13" evidence="3 7"/>
<feature type="active site" description="Proton acceptor" evidence="5">
    <location>
        <position position="62"/>
    </location>
</feature>
<dbReference type="UniPathway" id="UPA00124"/>
<dbReference type="OrthoDB" id="9800680at2"/>
<evidence type="ECO:0000256" key="6">
    <source>
        <dbReference type="PIRSR" id="PIRSR600888-3"/>
    </source>
</evidence>
<dbReference type="AlphaFoldDB" id="A0A1I5S3K3"/>
<comment type="subunit">
    <text evidence="7">Homodimer.</text>
</comment>
<evidence type="ECO:0000313" key="8">
    <source>
        <dbReference type="EMBL" id="SFP65338.1"/>
    </source>
</evidence>
<evidence type="ECO:0000256" key="3">
    <source>
        <dbReference type="ARBA" id="ARBA00012098"/>
    </source>
</evidence>
<feature type="site" description="Participates in a stacking interaction with the thymidine ring of dTDP-4-oxo-6-deoxyglucose" evidence="6">
    <location>
        <position position="138"/>
    </location>
</feature>
<sequence>MKAIATALDGVLILEPRVFEDPRGCFFESWNARTFAELTGSAAAFVQDNHSVSHRGVLRGLHYQLPPAAQGKLLRVVQGAVYDVVVDLRRGSPSFGGWLSVELSAANQRQLWIPPGFAHGFLSLSDHSVTLYKTTAYYSPEHERCLRWDDAQLAIPWPLDGAPLISPRDAAGLSLDAAEVFDR</sequence>
<dbReference type="InterPro" id="IPR000888">
    <property type="entry name" value="RmlC-like"/>
</dbReference>
<name>A0A1I5S3K3_9GAMM</name>
<evidence type="ECO:0000256" key="5">
    <source>
        <dbReference type="PIRSR" id="PIRSR600888-1"/>
    </source>
</evidence>
<dbReference type="GO" id="GO:0005829">
    <property type="term" value="C:cytosol"/>
    <property type="evidence" value="ECO:0007669"/>
    <property type="project" value="TreeGrafter"/>
</dbReference>
<dbReference type="EMBL" id="FOXM01000004">
    <property type="protein sequence ID" value="SFP65338.1"/>
    <property type="molecule type" value="Genomic_DNA"/>
</dbReference>